<reference evidence="2 3" key="1">
    <citation type="submission" date="2023-02" db="EMBL/GenBank/DDBJ databases">
        <title>LHISI_Scaffold_Assembly.</title>
        <authorList>
            <person name="Stuart O.P."/>
            <person name="Cleave R."/>
            <person name="Magrath M.J.L."/>
            <person name="Mikheyev A.S."/>
        </authorList>
    </citation>
    <scope>NUCLEOTIDE SEQUENCE [LARGE SCALE GENOMIC DNA]</scope>
    <source>
        <strain evidence="2">Daus_M_001</strain>
        <tissue evidence="2">Leg muscle</tissue>
    </source>
</reference>
<dbReference type="InterPro" id="IPR029058">
    <property type="entry name" value="AB_hydrolase_fold"/>
</dbReference>
<dbReference type="SUPFAM" id="SSF53474">
    <property type="entry name" value="alpha/beta-Hydrolases"/>
    <property type="match status" value="1"/>
</dbReference>
<dbReference type="EMBL" id="JARBHB010000003">
    <property type="protein sequence ID" value="KAJ8888093.1"/>
    <property type="molecule type" value="Genomic_DNA"/>
</dbReference>
<protein>
    <recommendedName>
        <fullName evidence="1">Peptidase S9 prolyl oligopeptidase catalytic domain-containing protein</fullName>
    </recommendedName>
</protein>
<dbReference type="Gene3D" id="3.40.50.1820">
    <property type="entry name" value="alpha/beta hydrolase"/>
    <property type="match status" value="2"/>
</dbReference>
<evidence type="ECO:0000313" key="3">
    <source>
        <dbReference type="Proteomes" id="UP001159363"/>
    </source>
</evidence>
<dbReference type="InterPro" id="IPR050278">
    <property type="entry name" value="Serine_Prot_S9B/DPPIV"/>
</dbReference>
<proteinExistence type="predicted"/>
<dbReference type="InterPro" id="IPR001375">
    <property type="entry name" value="Peptidase_S9_cat"/>
</dbReference>
<feature type="domain" description="Peptidase S9 prolyl oligopeptidase catalytic" evidence="1">
    <location>
        <begin position="208"/>
        <end position="412"/>
    </location>
</feature>
<sequence>MAFGECDGSRVFLQVRTFQVEVKDGAHAFVRLHLPPGLREYEEMVFPLVLHVCGETLGQQVSGEDRHVDDGRWLCDRCAAPGSQLVSELWSVDWGTYLASSHNFIVVQVDRCDETLGQQVSGEDRHVGDGRWLCDRCAAPGSQLVSERWSVDWGTYLASSRNFIVAQVDRCGETLGQQVSGEDRRVGDGRWLCDRCAAPGSQLVSERWSVDWGTYLASSRNFIVAQVDGRGSGFQGERMVQQLHHRLGSIEVEDQIAVIKYLRDNLNFVDKEKVAVWGWGHGGFTAAMILAEDDDVFKCGISVAPITSWALYDSVYTERYMGSPNVTDNYRGYEEADLTRRAAELRDKLYLLVHGTADERVHYQHSMALVRAMAEEGVLFRHLTYPDEGHSFSGAQRHLHKAMEAFLDDCFGPINFDEWEVGTSFFSFKQ</sequence>
<comment type="caution">
    <text evidence="2">The sequence shown here is derived from an EMBL/GenBank/DDBJ whole genome shotgun (WGS) entry which is preliminary data.</text>
</comment>
<dbReference type="PANTHER" id="PTHR11731:SF135">
    <property type="entry name" value="INACTIVE DIPEPTIDYL PEPTIDASE 10-LIKE PROTEIN"/>
    <property type="match status" value="1"/>
</dbReference>
<gene>
    <name evidence="2" type="ORF">PR048_007580</name>
</gene>
<dbReference type="Pfam" id="PF00326">
    <property type="entry name" value="Peptidase_S9"/>
    <property type="match status" value="1"/>
</dbReference>
<dbReference type="Proteomes" id="UP001159363">
    <property type="component" value="Chromosome 3"/>
</dbReference>
<keyword evidence="3" id="KW-1185">Reference proteome</keyword>
<name>A0ABQ9HUM6_9NEOP</name>
<dbReference type="PANTHER" id="PTHR11731">
    <property type="entry name" value="PROTEASE FAMILY S9B,C DIPEPTIDYL-PEPTIDASE IV-RELATED"/>
    <property type="match status" value="1"/>
</dbReference>
<accession>A0ABQ9HUM6</accession>
<organism evidence="2 3">
    <name type="scientific">Dryococelus australis</name>
    <dbReference type="NCBI Taxonomy" id="614101"/>
    <lineage>
        <taxon>Eukaryota</taxon>
        <taxon>Metazoa</taxon>
        <taxon>Ecdysozoa</taxon>
        <taxon>Arthropoda</taxon>
        <taxon>Hexapoda</taxon>
        <taxon>Insecta</taxon>
        <taxon>Pterygota</taxon>
        <taxon>Neoptera</taxon>
        <taxon>Polyneoptera</taxon>
        <taxon>Phasmatodea</taxon>
        <taxon>Verophasmatodea</taxon>
        <taxon>Anareolatae</taxon>
        <taxon>Phasmatidae</taxon>
        <taxon>Eurycanthinae</taxon>
        <taxon>Dryococelus</taxon>
    </lineage>
</organism>
<evidence type="ECO:0000313" key="2">
    <source>
        <dbReference type="EMBL" id="KAJ8888093.1"/>
    </source>
</evidence>
<evidence type="ECO:0000259" key="1">
    <source>
        <dbReference type="Pfam" id="PF00326"/>
    </source>
</evidence>